<dbReference type="InterPro" id="IPR000719">
    <property type="entry name" value="Prot_kinase_dom"/>
</dbReference>
<evidence type="ECO:0000313" key="21">
    <source>
        <dbReference type="Ensembl" id="ENSNMLP00000004648.1"/>
    </source>
</evidence>
<dbReference type="GO" id="GO:0005634">
    <property type="term" value="C:nucleus"/>
    <property type="evidence" value="ECO:0007669"/>
    <property type="project" value="TreeGrafter"/>
</dbReference>
<reference evidence="21" key="1">
    <citation type="submission" date="2025-08" db="UniProtKB">
        <authorList>
            <consortium name="Ensembl"/>
        </authorList>
    </citation>
    <scope>IDENTIFICATION</scope>
</reference>
<dbReference type="FunFam" id="1.10.510.10:FF:000205">
    <property type="entry name" value="Cyclin-dependent kinase 6"/>
    <property type="match status" value="1"/>
</dbReference>
<feature type="compositionally biased region" description="Low complexity" evidence="19">
    <location>
        <begin position="8"/>
        <end position="20"/>
    </location>
</feature>
<accession>A0A8C6WG91</accession>
<dbReference type="InterPro" id="IPR008271">
    <property type="entry name" value="Ser/Thr_kinase_AS"/>
</dbReference>
<keyword evidence="7" id="KW-0132">Cell division</keyword>
<dbReference type="InterPro" id="IPR017441">
    <property type="entry name" value="Protein_kinase_ATP_BS"/>
</dbReference>
<keyword evidence="4" id="KW-0963">Cytoplasm</keyword>
<dbReference type="FunFam" id="3.30.200.20:FF:000124">
    <property type="entry name" value="Cyclin-dependent kinase 4"/>
    <property type="match status" value="1"/>
</dbReference>
<sequence length="411" mass="46321">MLKPTPVSGSGSKLRLLLRSPEATGSDEPKTQLSEGEKYRCKLLPQLCIYFSAILVNPRHLNTREHKRGHSLRVTWHYRKHAFSIKKLTCSGRSARGQQSDQAMAQTSSTFYEPVAEIGGGAYGTVYKARDKESGQFVALKSVRVQTDQNGLPISTVREVALLRRLEQFDHPNVVRLMDVCATQRSDQETKVTLVFEHVDQDLKTYLEKAPPAGLSPEQVKDMMKQLLCGLVFLHSNCVIHRDLKPENILVTSQGQIKLADFGLARIYSCHMALTPVVVTLWYRPPEVLLQSSYASPVDVWSTGCIFAEMFRRKPLFCGDSEVDQLNKIFDVIGLPSEEEWPSDVTLSRKNFRPVPPRPITDVVPDIDSQGVQLLLKMLTFDPFKRISAVNALDHQYFKDEETTATTETTN</sequence>
<evidence type="ECO:0000256" key="17">
    <source>
        <dbReference type="PROSITE-ProRule" id="PRU10141"/>
    </source>
</evidence>
<dbReference type="PROSITE" id="PS50011">
    <property type="entry name" value="PROTEIN_KINASE_DOM"/>
    <property type="match status" value="1"/>
</dbReference>
<evidence type="ECO:0000256" key="4">
    <source>
        <dbReference type="ARBA" id="ARBA00022490"/>
    </source>
</evidence>
<dbReference type="PROSITE" id="PS00108">
    <property type="entry name" value="PROTEIN_KINASE_ST"/>
    <property type="match status" value="1"/>
</dbReference>
<dbReference type="PANTHER" id="PTHR24056">
    <property type="entry name" value="CELL DIVISION PROTEIN KINASE"/>
    <property type="match status" value="1"/>
</dbReference>
<keyword evidence="8" id="KW-0808">Transferase</keyword>
<protein>
    <recommendedName>
        <fullName evidence="13">Cyclin-dependent kinase 4</fullName>
        <ecNumber evidence="3">2.7.11.22</ecNumber>
    </recommendedName>
    <alternativeName>
        <fullName evidence="14">Cell division protein kinase 4</fullName>
    </alternativeName>
</protein>
<dbReference type="GO" id="GO:0005524">
    <property type="term" value="F:ATP binding"/>
    <property type="evidence" value="ECO:0007669"/>
    <property type="project" value="UniProtKB-UniRule"/>
</dbReference>
<comment type="catalytic activity">
    <reaction evidence="15">
        <text>L-threonyl-[protein] + ATP = O-phospho-L-threonyl-[protein] + ADP + H(+)</text>
        <dbReference type="Rhea" id="RHEA:46608"/>
        <dbReference type="Rhea" id="RHEA-COMP:11060"/>
        <dbReference type="Rhea" id="RHEA-COMP:11605"/>
        <dbReference type="ChEBI" id="CHEBI:15378"/>
        <dbReference type="ChEBI" id="CHEBI:30013"/>
        <dbReference type="ChEBI" id="CHEBI:30616"/>
        <dbReference type="ChEBI" id="CHEBI:61977"/>
        <dbReference type="ChEBI" id="CHEBI:456216"/>
        <dbReference type="EC" id="2.7.11.22"/>
    </reaction>
</comment>
<evidence type="ECO:0000256" key="3">
    <source>
        <dbReference type="ARBA" id="ARBA00012425"/>
    </source>
</evidence>
<evidence type="ECO:0000256" key="10">
    <source>
        <dbReference type="ARBA" id="ARBA00022777"/>
    </source>
</evidence>
<evidence type="ECO:0000256" key="13">
    <source>
        <dbReference type="ARBA" id="ARBA00039267"/>
    </source>
</evidence>
<evidence type="ECO:0000256" key="6">
    <source>
        <dbReference type="ARBA" id="ARBA00022553"/>
    </source>
</evidence>
<evidence type="ECO:0000256" key="2">
    <source>
        <dbReference type="ARBA" id="ARBA00006485"/>
    </source>
</evidence>
<dbReference type="Ensembl" id="ENSNMLT00000005315.1">
    <property type="protein sequence ID" value="ENSNMLP00000004648.1"/>
    <property type="gene ID" value="ENSNMLG00000003400.1"/>
</dbReference>
<evidence type="ECO:0000256" key="14">
    <source>
        <dbReference type="ARBA" id="ARBA00041294"/>
    </source>
</evidence>
<feature type="region of interest" description="Disordered" evidence="19">
    <location>
        <begin position="1"/>
        <end position="35"/>
    </location>
</feature>
<dbReference type="GO" id="GO:0004693">
    <property type="term" value="F:cyclin-dependent protein serine/threonine kinase activity"/>
    <property type="evidence" value="ECO:0007669"/>
    <property type="project" value="UniProtKB-EC"/>
</dbReference>
<keyword evidence="22" id="KW-1185">Reference proteome</keyword>
<reference evidence="21" key="2">
    <citation type="submission" date="2025-09" db="UniProtKB">
        <authorList>
            <consortium name="Ensembl"/>
        </authorList>
    </citation>
    <scope>IDENTIFICATION</scope>
</reference>
<dbReference type="SUPFAM" id="SSF56112">
    <property type="entry name" value="Protein kinase-like (PK-like)"/>
    <property type="match status" value="1"/>
</dbReference>
<evidence type="ECO:0000256" key="11">
    <source>
        <dbReference type="ARBA" id="ARBA00022840"/>
    </source>
</evidence>
<evidence type="ECO:0000256" key="8">
    <source>
        <dbReference type="ARBA" id="ARBA00022679"/>
    </source>
</evidence>
<dbReference type="GO" id="GO:0000307">
    <property type="term" value="C:cyclin-dependent protein kinase holoenzyme complex"/>
    <property type="evidence" value="ECO:0007669"/>
    <property type="project" value="TreeGrafter"/>
</dbReference>
<dbReference type="GO" id="GO:0010389">
    <property type="term" value="P:regulation of G2/M transition of mitotic cell cycle"/>
    <property type="evidence" value="ECO:0007669"/>
    <property type="project" value="TreeGrafter"/>
</dbReference>
<dbReference type="InterPro" id="IPR050108">
    <property type="entry name" value="CDK"/>
</dbReference>
<dbReference type="GO" id="GO:0000082">
    <property type="term" value="P:G1/S transition of mitotic cell cycle"/>
    <property type="evidence" value="ECO:0007669"/>
    <property type="project" value="TreeGrafter"/>
</dbReference>
<dbReference type="GO" id="GO:0005737">
    <property type="term" value="C:cytoplasm"/>
    <property type="evidence" value="ECO:0007669"/>
    <property type="project" value="UniProtKB-SubCell"/>
</dbReference>
<dbReference type="Proteomes" id="UP000694523">
    <property type="component" value="Unplaced"/>
</dbReference>
<evidence type="ECO:0000259" key="20">
    <source>
        <dbReference type="PROSITE" id="PS50011"/>
    </source>
</evidence>
<comment type="subcellular location">
    <subcellularLocation>
        <location evidence="1">Cytoplasm</location>
    </subcellularLocation>
</comment>
<organism evidence="21 22">
    <name type="scientific">Neogobius melanostomus</name>
    <name type="common">round goby</name>
    <dbReference type="NCBI Taxonomy" id="47308"/>
    <lineage>
        <taxon>Eukaryota</taxon>
        <taxon>Metazoa</taxon>
        <taxon>Chordata</taxon>
        <taxon>Craniata</taxon>
        <taxon>Vertebrata</taxon>
        <taxon>Euteleostomi</taxon>
        <taxon>Actinopterygii</taxon>
        <taxon>Neopterygii</taxon>
        <taxon>Teleostei</taxon>
        <taxon>Neoteleostei</taxon>
        <taxon>Acanthomorphata</taxon>
        <taxon>Gobiaria</taxon>
        <taxon>Gobiiformes</taxon>
        <taxon>Gobioidei</taxon>
        <taxon>Gobiidae</taxon>
        <taxon>Benthophilinae</taxon>
        <taxon>Neogobiini</taxon>
        <taxon>Neogobius</taxon>
    </lineage>
</organism>
<dbReference type="Gene3D" id="3.30.200.20">
    <property type="entry name" value="Phosphorylase Kinase, domain 1"/>
    <property type="match status" value="1"/>
</dbReference>
<dbReference type="PROSITE" id="PS00107">
    <property type="entry name" value="PROTEIN_KINASE_ATP"/>
    <property type="match status" value="1"/>
</dbReference>
<dbReference type="GO" id="GO:0007165">
    <property type="term" value="P:signal transduction"/>
    <property type="evidence" value="ECO:0007669"/>
    <property type="project" value="TreeGrafter"/>
</dbReference>
<dbReference type="EC" id="2.7.11.22" evidence="3"/>
<keyword evidence="11 17" id="KW-0067">ATP-binding</keyword>
<dbReference type="Pfam" id="PF00069">
    <property type="entry name" value="Pkinase"/>
    <property type="match status" value="1"/>
</dbReference>
<keyword evidence="9 17" id="KW-0547">Nucleotide-binding</keyword>
<dbReference type="PANTHER" id="PTHR24056:SF129">
    <property type="entry name" value="CYCLIN-DEPENDENT KINASE 4"/>
    <property type="match status" value="1"/>
</dbReference>
<comment type="catalytic activity">
    <reaction evidence="16">
        <text>L-seryl-[protein] + ATP = O-phospho-L-seryl-[protein] + ADP + H(+)</text>
        <dbReference type="Rhea" id="RHEA:17989"/>
        <dbReference type="Rhea" id="RHEA-COMP:9863"/>
        <dbReference type="Rhea" id="RHEA-COMP:11604"/>
        <dbReference type="ChEBI" id="CHEBI:15378"/>
        <dbReference type="ChEBI" id="CHEBI:29999"/>
        <dbReference type="ChEBI" id="CHEBI:30616"/>
        <dbReference type="ChEBI" id="CHEBI:83421"/>
        <dbReference type="ChEBI" id="CHEBI:456216"/>
        <dbReference type="EC" id="2.7.11.22"/>
    </reaction>
</comment>
<dbReference type="GO" id="GO:0030332">
    <property type="term" value="F:cyclin binding"/>
    <property type="evidence" value="ECO:0007669"/>
    <property type="project" value="TreeGrafter"/>
</dbReference>
<evidence type="ECO:0000256" key="18">
    <source>
        <dbReference type="RuleBase" id="RU000304"/>
    </source>
</evidence>
<comment type="similarity">
    <text evidence="2">Belongs to the protein kinase superfamily. CMGC Ser/Thr protein kinase family. CDC2/CDKX subfamily.</text>
</comment>
<evidence type="ECO:0000256" key="16">
    <source>
        <dbReference type="ARBA" id="ARBA00048367"/>
    </source>
</evidence>
<name>A0A8C6WG91_9GOBI</name>
<keyword evidence="5 18" id="KW-0723">Serine/threonine-protein kinase</keyword>
<feature type="domain" description="Protein kinase" evidence="20">
    <location>
        <begin position="112"/>
        <end position="398"/>
    </location>
</feature>
<evidence type="ECO:0000256" key="1">
    <source>
        <dbReference type="ARBA" id="ARBA00004496"/>
    </source>
</evidence>
<evidence type="ECO:0000256" key="5">
    <source>
        <dbReference type="ARBA" id="ARBA00022527"/>
    </source>
</evidence>
<dbReference type="SMART" id="SM00220">
    <property type="entry name" value="S_TKc"/>
    <property type="match status" value="1"/>
</dbReference>
<dbReference type="GO" id="GO:0051301">
    <property type="term" value="P:cell division"/>
    <property type="evidence" value="ECO:0007669"/>
    <property type="project" value="UniProtKB-KW"/>
</dbReference>
<dbReference type="Gene3D" id="1.10.510.10">
    <property type="entry name" value="Transferase(Phosphotransferase) domain 1"/>
    <property type="match status" value="1"/>
</dbReference>
<dbReference type="GO" id="GO:0010468">
    <property type="term" value="P:regulation of gene expression"/>
    <property type="evidence" value="ECO:0007669"/>
    <property type="project" value="TreeGrafter"/>
</dbReference>
<evidence type="ECO:0000256" key="12">
    <source>
        <dbReference type="ARBA" id="ARBA00023306"/>
    </source>
</evidence>
<evidence type="ECO:0000256" key="15">
    <source>
        <dbReference type="ARBA" id="ARBA00047811"/>
    </source>
</evidence>
<evidence type="ECO:0000313" key="22">
    <source>
        <dbReference type="Proteomes" id="UP000694523"/>
    </source>
</evidence>
<evidence type="ECO:0000256" key="19">
    <source>
        <dbReference type="SAM" id="MobiDB-lite"/>
    </source>
</evidence>
<proteinExistence type="inferred from homology"/>
<dbReference type="AlphaFoldDB" id="A0A8C6WG91"/>
<evidence type="ECO:0000256" key="9">
    <source>
        <dbReference type="ARBA" id="ARBA00022741"/>
    </source>
</evidence>
<keyword evidence="12" id="KW-0131">Cell cycle</keyword>
<keyword evidence="10" id="KW-0418">Kinase</keyword>
<evidence type="ECO:0000256" key="7">
    <source>
        <dbReference type="ARBA" id="ARBA00022618"/>
    </source>
</evidence>
<dbReference type="InterPro" id="IPR011009">
    <property type="entry name" value="Kinase-like_dom_sf"/>
</dbReference>
<keyword evidence="6" id="KW-0597">Phosphoprotein</keyword>
<feature type="binding site" evidence="17">
    <location>
        <position position="141"/>
    </location>
    <ligand>
        <name>ATP</name>
        <dbReference type="ChEBI" id="CHEBI:30616"/>
    </ligand>
</feature>